<evidence type="ECO:0000313" key="2">
    <source>
        <dbReference type="EMBL" id="KRL07742.1"/>
    </source>
</evidence>
<evidence type="ECO:0008006" key="4">
    <source>
        <dbReference type="Google" id="ProtNLM"/>
    </source>
</evidence>
<dbReference type="STRING" id="1423759.FC92_GL001690"/>
<dbReference type="PATRIC" id="fig|1423759.3.peg.1763"/>
<organism evidence="2 3">
    <name type="scientific">Liquorilactobacillus hordei DSM 19519</name>
    <dbReference type="NCBI Taxonomy" id="1423759"/>
    <lineage>
        <taxon>Bacteria</taxon>
        <taxon>Bacillati</taxon>
        <taxon>Bacillota</taxon>
        <taxon>Bacilli</taxon>
        <taxon>Lactobacillales</taxon>
        <taxon>Lactobacillaceae</taxon>
        <taxon>Liquorilactobacillus</taxon>
    </lineage>
</organism>
<dbReference type="AlphaFoldDB" id="A0A0R1MIE2"/>
<comment type="caution">
    <text evidence="2">The sequence shown here is derived from an EMBL/GenBank/DDBJ whole genome shotgun (WGS) entry which is preliminary data.</text>
</comment>
<proteinExistence type="predicted"/>
<dbReference type="OrthoDB" id="2144046at2"/>
<dbReference type="RefSeq" id="WP_083481883.1">
    <property type="nucleotide sequence ID" value="NZ_AZDX01000005.1"/>
</dbReference>
<evidence type="ECO:0000313" key="3">
    <source>
        <dbReference type="Proteomes" id="UP000051448"/>
    </source>
</evidence>
<keyword evidence="1" id="KW-0472">Membrane</keyword>
<dbReference type="EMBL" id="AZDX01000005">
    <property type="protein sequence ID" value="KRL07742.1"/>
    <property type="molecule type" value="Genomic_DNA"/>
</dbReference>
<dbReference type="Proteomes" id="UP000051448">
    <property type="component" value="Unassembled WGS sequence"/>
</dbReference>
<reference evidence="2 3" key="1">
    <citation type="journal article" date="2015" name="Genome Announc.">
        <title>Expanding the biotechnology potential of lactobacilli through comparative genomics of 213 strains and associated genera.</title>
        <authorList>
            <person name="Sun Z."/>
            <person name="Harris H.M."/>
            <person name="McCann A."/>
            <person name="Guo C."/>
            <person name="Argimon S."/>
            <person name="Zhang W."/>
            <person name="Yang X."/>
            <person name="Jeffery I.B."/>
            <person name="Cooney J.C."/>
            <person name="Kagawa T.F."/>
            <person name="Liu W."/>
            <person name="Song Y."/>
            <person name="Salvetti E."/>
            <person name="Wrobel A."/>
            <person name="Rasinkangas P."/>
            <person name="Parkhill J."/>
            <person name="Rea M.C."/>
            <person name="O'Sullivan O."/>
            <person name="Ritari J."/>
            <person name="Douillard F.P."/>
            <person name="Paul Ross R."/>
            <person name="Yang R."/>
            <person name="Briner A.E."/>
            <person name="Felis G.E."/>
            <person name="de Vos W.M."/>
            <person name="Barrangou R."/>
            <person name="Klaenhammer T.R."/>
            <person name="Caufield P.W."/>
            <person name="Cui Y."/>
            <person name="Zhang H."/>
            <person name="O'Toole P.W."/>
        </authorList>
    </citation>
    <scope>NUCLEOTIDE SEQUENCE [LARGE SCALE GENOMIC DNA]</scope>
    <source>
        <strain evidence="2 3">DSM 19519</strain>
    </source>
</reference>
<feature type="transmembrane region" description="Helical" evidence="1">
    <location>
        <begin position="6"/>
        <end position="26"/>
    </location>
</feature>
<protein>
    <recommendedName>
        <fullName evidence="4">DUF3042 domain-containing protein</fullName>
    </recommendedName>
</protein>
<dbReference type="InterPro" id="IPR021402">
    <property type="entry name" value="DUF3042"/>
</dbReference>
<dbReference type="GeneID" id="98311385"/>
<accession>A0A0R1MIE2</accession>
<name>A0A0R1MIE2_9LACO</name>
<keyword evidence="1" id="KW-1133">Transmembrane helix</keyword>
<keyword evidence="3" id="KW-1185">Reference proteome</keyword>
<keyword evidence="1" id="KW-0812">Transmembrane</keyword>
<sequence>MKQFNTGFLLGVVTTISAAAGCFYAFKKNVVEPIELKEELNDKHRRRTIRKMHSAHQG</sequence>
<dbReference type="PROSITE" id="PS51257">
    <property type="entry name" value="PROKAR_LIPOPROTEIN"/>
    <property type="match status" value="1"/>
</dbReference>
<dbReference type="Pfam" id="PF11240">
    <property type="entry name" value="DUF3042"/>
    <property type="match status" value="1"/>
</dbReference>
<evidence type="ECO:0000256" key="1">
    <source>
        <dbReference type="SAM" id="Phobius"/>
    </source>
</evidence>
<gene>
    <name evidence="2" type="ORF">FC92_GL001690</name>
</gene>